<comment type="caution">
    <text evidence="8">The sequence shown here is derived from an EMBL/GenBank/DDBJ whole genome shotgun (WGS) entry which is preliminary data.</text>
</comment>
<evidence type="ECO:0000256" key="2">
    <source>
        <dbReference type="ARBA" id="ARBA00022692"/>
    </source>
</evidence>
<dbReference type="Pfam" id="PF05140">
    <property type="entry name" value="ResB"/>
    <property type="match status" value="1"/>
</dbReference>
<keyword evidence="3" id="KW-0201">Cytochrome c-type biogenesis</keyword>
<dbReference type="InterPro" id="IPR023494">
    <property type="entry name" value="Cyt_c_bgen_Ccs1/CcsB/ResB"/>
</dbReference>
<feature type="transmembrane region" description="Helical" evidence="6">
    <location>
        <begin position="173"/>
        <end position="191"/>
    </location>
</feature>
<evidence type="ECO:0000313" key="8">
    <source>
        <dbReference type="EMBL" id="ODN66652.1"/>
    </source>
</evidence>
<dbReference type="PANTHER" id="PTHR31566:SF0">
    <property type="entry name" value="CYTOCHROME C BIOGENESIS PROTEIN CCS1, CHLOROPLASTIC"/>
    <property type="match status" value="1"/>
</dbReference>
<evidence type="ECO:0000256" key="1">
    <source>
        <dbReference type="ARBA" id="ARBA00004141"/>
    </source>
</evidence>
<organism evidence="8 9">
    <name type="scientific">Methylophaga muralis</name>
    <dbReference type="NCBI Taxonomy" id="291169"/>
    <lineage>
        <taxon>Bacteria</taxon>
        <taxon>Pseudomonadati</taxon>
        <taxon>Pseudomonadota</taxon>
        <taxon>Gammaproteobacteria</taxon>
        <taxon>Thiotrichales</taxon>
        <taxon>Piscirickettsiaceae</taxon>
        <taxon>Methylophaga</taxon>
    </lineage>
</organism>
<name>A0A1E3GRH5_9GAMM</name>
<reference evidence="8 9" key="1">
    <citation type="submission" date="2016-07" db="EMBL/GenBank/DDBJ databases">
        <title>Draft Genome Sequence of Methylophaga muralis Bur 1.</title>
        <authorList>
            <person name="Vasilenko O.V."/>
            <person name="Doronina N.V."/>
            <person name="Shmareva M.N."/>
            <person name="Tarlachkov S.V."/>
            <person name="Mustakhimov I."/>
            <person name="Trotsenko Y.A."/>
        </authorList>
    </citation>
    <scope>NUCLEOTIDE SEQUENCE [LARGE SCALE GENOMIC DNA]</scope>
    <source>
        <strain evidence="8 9">Bur 1</strain>
    </source>
</reference>
<evidence type="ECO:0000256" key="6">
    <source>
        <dbReference type="SAM" id="Phobius"/>
    </source>
</evidence>
<dbReference type="GO" id="GO:0016020">
    <property type="term" value="C:membrane"/>
    <property type="evidence" value="ECO:0007669"/>
    <property type="project" value="UniProtKB-SubCell"/>
</dbReference>
<keyword evidence="5 6" id="KW-0472">Membrane</keyword>
<keyword evidence="2 6" id="KW-0812">Transmembrane</keyword>
<dbReference type="GO" id="GO:0017004">
    <property type="term" value="P:cytochrome complex assembly"/>
    <property type="evidence" value="ECO:0007669"/>
    <property type="project" value="UniProtKB-KW"/>
</dbReference>
<accession>A0A1E3GRH5</accession>
<dbReference type="AlphaFoldDB" id="A0A1E3GRH5"/>
<dbReference type="RefSeq" id="WP_069296065.1">
    <property type="nucleotide sequence ID" value="NZ_MCRI01000015.1"/>
</dbReference>
<gene>
    <name evidence="8" type="primary">ccsB</name>
    <name evidence="8" type="ORF">A9E74_01603</name>
</gene>
<feature type="domain" description="ResB-like" evidence="7">
    <location>
        <begin position="25"/>
        <end position="652"/>
    </location>
</feature>
<comment type="subcellular location">
    <subcellularLocation>
        <location evidence="1">Membrane</location>
        <topology evidence="1">Multi-pass membrane protein</topology>
    </subcellularLocation>
</comment>
<dbReference type="PATRIC" id="fig|291169.3.peg.1612"/>
<keyword evidence="4 6" id="KW-1133">Transmembrane helix</keyword>
<dbReference type="Proteomes" id="UP000094379">
    <property type="component" value="Unassembled WGS sequence"/>
</dbReference>
<feature type="transmembrane region" description="Helical" evidence="6">
    <location>
        <begin position="599"/>
        <end position="617"/>
    </location>
</feature>
<keyword evidence="9" id="KW-1185">Reference proteome</keyword>
<evidence type="ECO:0000259" key="7">
    <source>
        <dbReference type="Pfam" id="PF05140"/>
    </source>
</evidence>
<dbReference type="STRING" id="291169.A9E74_01603"/>
<proteinExistence type="predicted"/>
<evidence type="ECO:0000256" key="5">
    <source>
        <dbReference type="ARBA" id="ARBA00023136"/>
    </source>
</evidence>
<evidence type="ECO:0000256" key="3">
    <source>
        <dbReference type="ARBA" id="ARBA00022748"/>
    </source>
</evidence>
<dbReference type="EMBL" id="MCRI01000015">
    <property type="protein sequence ID" value="ODN66652.1"/>
    <property type="molecule type" value="Genomic_DNA"/>
</dbReference>
<feature type="transmembrane region" description="Helical" evidence="6">
    <location>
        <begin position="77"/>
        <end position="96"/>
    </location>
</feature>
<dbReference type="PANTHER" id="PTHR31566">
    <property type="entry name" value="CYTOCHROME C BIOGENESIS PROTEIN CCS1, CHLOROPLASTIC"/>
    <property type="match status" value="1"/>
</dbReference>
<feature type="transmembrane region" description="Helical" evidence="6">
    <location>
        <begin position="20"/>
        <end position="45"/>
    </location>
</feature>
<evidence type="ECO:0000256" key="4">
    <source>
        <dbReference type="ARBA" id="ARBA00022989"/>
    </source>
</evidence>
<protein>
    <submittedName>
        <fullName evidence="8">Cytochrome c biogenesis protein CcsB</fullName>
    </submittedName>
</protein>
<evidence type="ECO:0000313" key="9">
    <source>
        <dbReference type="Proteomes" id="UP000094379"/>
    </source>
</evidence>
<dbReference type="InterPro" id="IPR007816">
    <property type="entry name" value="ResB-like_domain"/>
</dbReference>
<sequence>MSDATKKGPSSLSFTRRLLLFIGSMELAITLLLTLAIASVIGTVLQQNQPYADYVIKFGPYWFDVFDKLGLYDVYSALWFVAILALLVISTSVCVIRHFPAMTKEMWQLRTNVQKKSLKAMHHNAQWQSNNTLQTVANNLQQEFKNLGFRSRQTVKQEDAILISAMRGGMNRLGYLFTHIAIVVICVGGLFDSNMPLKLAEWRGDIKIETRDLSIREIPAESRLGEGNQGFRGSVSIPEGKASEVVFLPVRDGYLLQALPFRIEVKDFRIEHYPNGQPKSFESDLVIHDDELDAPMEATIAVNHPLIYRGHAIYQASFSDGGSILSLDAWPLDSRAGTEPVSIQTKVFENRQMLWGEESMQLEMIDFRPFNINPDPTEDDSRNVRDFGPNFTFKLRTQTGEAREYENYMFPVERDGREYFLSGVRNTPSESFAYLYLPVDEDGSLNRFLQYSALLRDQQLVSSIANSMMIEALAMLPERDESLEESLQQTLETLIKMFVRGGFDEVRDFIDNNLPDAERDNLAPAYLGMLREMLARIYFSMDGIDAETVSNEQLLFLQDTVDSIGTLSRYGSPVFLHLTDFEHIQSTGLQIAKAPGKNVVYFGCALLVIGIFLLFYLPQRRFWAWLEQENGQTNIILAGSTNRNAREFDTFFNEQRTQLAAKTGNSNL</sequence>